<accession>A0AAV4DQ61</accession>
<gene>
    <name evidence="2" type="ORF">PoB_007297300</name>
</gene>
<dbReference type="AlphaFoldDB" id="A0AAV4DQ61"/>
<dbReference type="EMBL" id="BLXT01008186">
    <property type="protein sequence ID" value="GFO46468.1"/>
    <property type="molecule type" value="Genomic_DNA"/>
</dbReference>
<evidence type="ECO:0000256" key="1">
    <source>
        <dbReference type="SAM" id="MobiDB-lite"/>
    </source>
</evidence>
<protein>
    <recommendedName>
        <fullName evidence="4">Secreted protein</fullName>
    </recommendedName>
</protein>
<evidence type="ECO:0000313" key="2">
    <source>
        <dbReference type="EMBL" id="GFO46468.1"/>
    </source>
</evidence>
<keyword evidence="3" id="KW-1185">Reference proteome</keyword>
<organism evidence="2 3">
    <name type="scientific">Plakobranchus ocellatus</name>
    <dbReference type="NCBI Taxonomy" id="259542"/>
    <lineage>
        <taxon>Eukaryota</taxon>
        <taxon>Metazoa</taxon>
        <taxon>Spiralia</taxon>
        <taxon>Lophotrochozoa</taxon>
        <taxon>Mollusca</taxon>
        <taxon>Gastropoda</taxon>
        <taxon>Heterobranchia</taxon>
        <taxon>Euthyneura</taxon>
        <taxon>Panpulmonata</taxon>
        <taxon>Sacoglossa</taxon>
        <taxon>Placobranchoidea</taxon>
        <taxon>Plakobranchidae</taxon>
        <taxon>Plakobranchus</taxon>
    </lineage>
</organism>
<proteinExistence type="predicted"/>
<reference evidence="2 3" key="1">
    <citation type="journal article" date="2021" name="Elife">
        <title>Chloroplast acquisition without the gene transfer in kleptoplastic sea slugs, Plakobranchus ocellatus.</title>
        <authorList>
            <person name="Maeda T."/>
            <person name="Takahashi S."/>
            <person name="Yoshida T."/>
            <person name="Shimamura S."/>
            <person name="Takaki Y."/>
            <person name="Nagai Y."/>
            <person name="Toyoda A."/>
            <person name="Suzuki Y."/>
            <person name="Arimoto A."/>
            <person name="Ishii H."/>
            <person name="Satoh N."/>
            <person name="Nishiyama T."/>
            <person name="Hasebe M."/>
            <person name="Maruyama T."/>
            <person name="Minagawa J."/>
            <person name="Obokata J."/>
            <person name="Shigenobu S."/>
        </authorList>
    </citation>
    <scope>NUCLEOTIDE SEQUENCE [LARGE SCALE GENOMIC DNA]</scope>
</reference>
<dbReference type="Proteomes" id="UP000735302">
    <property type="component" value="Unassembled WGS sequence"/>
</dbReference>
<feature type="region of interest" description="Disordered" evidence="1">
    <location>
        <begin position="29"/>
        <end position="63"/>
    </location>
</feature>
<evidence type="ECO:0000313" key="3">
    <source>
        <dbReference type="Proteomes" id="UP000735302"/>
    </source>
</evidence>
<comment type="caution">
    <text evidence="2">The sequence shown here is derived from an EMBL/GenBank/DDBJ whole genome shotgun (WGS) entry which is preliminary data.</text>
</comment>
<name>A0AAV4DQ61_9GAST</name>
<evidence type="ECO:0008006" key="4">
    <source>
        <dbReference type="Google" id="ProtNLM"/>
    </source>
</evidence>
<sequence length="102" mass="10954">MISALISFITISEGVAVAHLVEGRRLPVRGPNPSPGHSIAPLCPPSTKWVGGESNKDPTPGSPMLGLSVGPNLLFFKITQKERFLRRAATSAEIRIPVEIDR</sequence>